<dbReference type="EMBL" id="BTFZ01000001">
    <property type="protein sequence ID" value="GMM33266.1"/>
    <property type="molecule type" value="Genomic_DNA"/>
</dbReference>
<evidence type="ECO:0000313" key="7">
    <source>
        <dbReference type="Proteomes" id="UP001360560"/>
    </source>
</evidence>
<feature type="compositionally biased region" description="Low complexity" evidence="4">
    <location>
        <begin position="234"/>
        <end position="250"/>
    </location>
</feature>
<dbReference type="GO" id="GO:0031124">
    <property type="term" value="P:mRNA 3'-end processing"/>
    <property type="evidence" value="ECO:0007669"/>
    <property type="project" value="InterPro"/>
</dbReference>
<comment type="subcellular location">
    <subcellularLocation>
        <location evidence="1">Nucleus</location>
    </subcellularLocation>
</comment>
<dbReference type="Gene3D" id="3.30.70.330">
    <property type="match status" value="1"/>
</dbReference>
<dbReference type="AlphaFoldDB" id="A0AAV5QF39"/>
<organism evidence="6 7">
    <name type="scientific">Saccharomycopsis crataegensis</name>
    <dbReference type="NCBI Taxonomy" id="43959"/>
    <lineage>
        <taxon>Eukaryota</taxon>
        <taxon>Fungi</taxon>
        <taxon>Dikarya</taxon>
        <taxon>Ascomycota</taxon>
        <taxon>Saccharomycotina</taxon>
        <taxon>Saccharomycetes</taxon>
        <taxon>Saccharomycopsidaceae</taxon>
        <taxon>Saccharomycopsis</taxon>
    </lineage>
</organism>
<feature type="region of interest" description="Disordered" evidence="4">
    <location>
        <begin position="230"/>
        <end position="316"/>
    </location>
</feature>
<dbReference type="SUPFAM" id="SSF54928">
    <property type="entry name" value="RNA-binding domain, RBD"/>
    <property type="match status" value="1"/>
</dbReference>
<sequence length="361" mass="39216">MSNNNRGGRVVYVGNIPFDFTEFDLQSIVSTVGTVISIKLAFDQMTGKSKGYAFVEYADNSTAASAVRNLNNYPVGNRTLKCGFGPNSSANTGGSMVDGHGKFEDSSVKIGGDGYSNNDDLMRKKRKINNDIPPLPLGVKVPEGNTPLSLISSTLKTFDQARLLDLVRDAKEMSKRDPQLMADLLDQCPQLSSAIIEMILLFQVKTPEQISSLLENAPSNSQRTTIGVQDPVVNNNTSANNNNNNNNNNNGDKRDINNNENDNNNVNDSNNNDKNEKSGNNEVTNNGTNEYNENSNGAGENNSNTNNNDNAAASSTDAAQLEAIKQVIQLTPDQLSSLPEDQRQAVLQIQENYRQGLYGSI</sequence>
<dbReference type="Pfam" id="PF00076">
    <property type="entry name" value="RRM_1"/>
    <property type="match status" value="1"/>
</dbReference>
<dbReference type="Pfam" id="PF14327">
    <property type="entry name" value="CSTF2_hinge"/>
    <property type="match status" value="1"/>
</dbReference>
<dbReference type="Pfam" id="PF14304">
    <property type="entry name" value="CSTF_C"/>
    <property type="match status" value="1"/>
</dbReference>
<dbReference type="RefSeq" id="XP_064850266.1">
    <property type="nucleotide sequence ID" value="XM_064994194.1"/>
</dbReference>
<dbReference type="InterPro" id="IPR035979">
    <property type="entry name" value="RBD_domain_sf"/>
</dbReference>
<dbReference type="InterPro" id="IPR038192">
    <property type="entry name" value="CSTF_C_sf"/>
</dbReference>
<keyword evidence="7" id="KW-1185">Reference proteome</keyword>
<evidence type="ECO:0000259" key="5">
    <source>
        <dbReference type="PROSITE" id="PS50102"/>
    </source>
</evidence>
<dbReference type="InterPro" id="IPR026896">
    <property type="entry name" value="CSTF_C"/>
</dbReference>
<keyword evidence="2" id="KW-0539">Nucleus</keyword>
<dbReference type="GO" id="GO:0003729">
    <property type="term" value="F:mRNA binding"/>
    <property type="evidence" value="ECO:0007669"/>
    <property type="project" value="TreeGrafter"/>
</dbReference>
<dbReference type="PANTHER" id="PTHR45735:SF2">
    <property type="entry name" value="CLEAVAGE STIMULATION FACTOR SUBUNIT 2"/>
    <property type="match status" value="1"/>
</dbReference>
<dbReference type="Gene3D" id="1.25.40.630">
    <property type="match status" value="1"/>
</dbReference>
<dbReference type="GeneID" id="90071245"/>
<feature type="compositionally biased region" description="Low complexity" evidence="4">
    <location>
        <begin position="280"/>
        <end position="316"/>
    </location>
</feature>
<proteinExistence type="predicted"/>
<dbReference type="Gene3D" id="1.10.20.70">
    <property type="entry name" value="Transcription termination and cleavage factor, C-terminal domain"/>
    <property type="match status" value="1"/>
</dbReference>
<keyword evidence="3" id="KW-0694">RNA-binding</keyword>
<evidence type="ECO:0000256" key="4">
    <source>
        <dbReference type="SAM" id="MobiDB-lite"/>
    </source>
</evidence>
<reference evidence="6 7" key="1">
    <citation type="journal article" date="2023" name="Elife">
        <title>Identification of key yeast species and microbe-microbe interactions impacting larval growth of Drosophila in the wild.</title>
        <authorList>
            <person name="Mure A."/>
            <person name="Sugiura Y."/>
            <person name="Maeda R."/>
            <person name="Honda K."/>
            <person name="Sakurai N."/>
            <person name="Takahashi Y."/>
            <person name="Watada M."/>
            <person name="Katoh T."/>
            <person name="Gotoh A."/>
            <person name="Gotoh Y."/>
            <person name="Taniguchi I."/>
            <person name="Nakamura K."/>
            <person name="Hayashi T."/>
            <person name="Katayama T."/>
            <person name="Uemura T."/>
            <person name="Hattori Y."/>
        </authorList>
    </citation>
    <scope>NUCLEOTIDE SEQUENCE [LARGE SCALE GENOMIC DNA]</scope>
    <source>
        <strain evidence="6 7">SC-9</strain>
    </source>
</reference>
<evidence type="ECO:0000256" key="2">
    <source>
        <dbReference type="ARBA" id="ARBA00023242"/>
    </source>
</evidence>
<dbReference type="PROSITE" id="PS50102">
    <property type="entry name" value="RRM"/>
    <property type="match status" value="1"/>
</dbReference>
<gene>
    <name evidence="6" type="ORF">DASC09_005910</name>
</gene>
<dbReference type="SMART" id="SM00360">
    <property type="entry name" value="RRM"/>
    <property type="match status" value="1"/>
</dbReference>
<name>A0AAV5QF39_9ASCO</name>
<evidence type="ECO:0000256" key="1">
    <source>
        <dbReference type="ARBA" id="ARBA00004123"/>
    </source>
</evidence>
<comment type="caution">
    <text evidence="6">The sequence shown here is derived from an EMBL/GenBank/DDBJ whole genome shotgun (WGS) entry which is preliminary data.</text>
</comment>
<dbReference type="PANTHER" id="PTHR45735">
    <property type="entry name" value="CLEAVAGE STIMULATION FACTOR SUBUNIT 2"/>
    <property type="match status" value="1"/>
</dbReference>
<evidence type="ECO:0000313" key="6">
    <source>
        <dbReference type="EMBL" id="GMM33266.1"/>
    </source>
</evidence>
<dbReference type="Proteomes" id="UP001360560">
    <property type="component" value="Unassembled WGS sequence"/>
</dbReference>
<dbReference type="InterPro" id="IPR012677">
    <property type="entry name" value="Nucleotide-bd_a/b_plait_sf"/>
</dbReference>
<accession>A0AAV5QF39</accession>
<protein>
    <submittedName>
        <fullName evidence="6">Rna15 protein</fullName>
    </submittedName>
</protein>
<dbReference type="InterPro" id="IPR000504">
    <property type="entry name" value="RRM_dom"/>
</dbReference>
<dbReference type="GO" id="GO:0005847">
    <property type="term" value="C:mRNA cleavage and polyadenylation specificity factor complex"/>
    <property type="evidence" value="ECO:0007669"/>
    <property type="project" value="TreeGrafter"/>
</dbReference>
<evidence type="ECO:0000256" key="3">
    <source>
        <dbReference type="PROSITE-ProRule" id="PRU00176"/>
    </source>
</evidence>
<feature type="domain" description="RRM" evidence="5">
    <location>
        <begin position="9"/>
        <end position="87"/>
    </location>
</feature>
<dbReference type="InterPro" id="IPR025742">
    <property type="entry name" value="CSTF2_hinge"/>
</dbReference>
<feature type="compositionally biased region" description="Low complexity" evidence="4">
    <location>
        <begin position="258"/>
        <end position="270"/>
    </location>
</feature>